<comment type="caution">
    <text evidence="1">The sequence shown here is derived from an EMBL/GenBank/DDBJ whole genome shotgun (WGS) entry which is preliminary data.</text>
</comment>
<name>X0Y4A0_9ZZZZ</name>
<dbReference type="AlphaFoldDB" id="X0Y4A0"/>
<reference evidence="1" key="1">
    <citation type="journal article" date="2014" name="Front. Microbiol.">
        <title>High frequency of phylogenetically diverse reductive dehalogenase-homologous genes in deep subseafloor sedimentary metagenomes.</title>
        <authorList>
            <person name="Kawai M."/>
            <person name="Futagami T."/>
            <person name="Toyoda A."/>
            <person name="Takaki Y."/>
            <person name="Nishi S."/>
            <person name="Hori S."/>
            <person name="Arai W."/>
            <person name="Tsubouchi T."/>
            <person name="Morono Y."/>
            <person name="Uchiyama I."/>
            <person name="Ito T."/>
            <person name="Fujiyama A."/>
            <person name="Inagaki F."/>
            <person name="Takami H."/>
        </authorList>
    </citation>
    <scope>NUCLEOTIDE SEQUENCE</scope>
    <source>
        <strain evidence="1">Expedition CK06-06</strain>
    </source>
</reference>
<dbReference type="Gene3D" id="3.20.20.140">
    <property type="entry name" value="Metal-dependent hydrolases"/>
    <property type="match status" value="1"/>
</dbReference>
<feature type="non-terminal residue" evidence="1">
    <location>
        <position position="246"/>
    </location>
</feature>
<dbReference type="EMBL" id="BARS01046673">
    <property type="protein sequence ID" value="GAG31686.1"/>
    <property type="molecule type" value="Genomic_DNA"/>
</dbReference>
<gene>
    <name evidence="1" type="ORF">S01H1_70209</name>
</gene>
<dbReference type="SUPFAM" id="SSF89550">
    <property type="entry name" value="PHP domain-like"/>
    <property type="match status" value="1"/>
</dbReference>
<protein>
    <recommendedName>
        <fullName evidence="2">Polymerase/histidinol phosphatase N-terminal domain-containing protein</fullName>
    </recommendedName>
</protein>
<dbReference type="Pfam" id="PF12228">
    <property type="entry name" value="DUF3604"/>
    <property type="match status" value="1"/>
</dbReference>
<accession>X0Y4A0</accession>
<dbReference type="InterPro" id="IPR016195">
    <property type="entry name" value="Pol/histidinol_Pase-like"/>
</dbReference>
<proteinExistence type="predicted"/>
<organism evidence="1">
    <name type="scientific">marine sediment metagenome</name>
    <dbReference type="NCBI Taxonomy" id="412755"/>
    <lineage>
        <taxon>unclassified sequences</taxon>
        <taxon>metagenomes</taxon>
        <taxon>ecological metagenomes</taxon>
    </lineage>
</organism>
<feature type="non-terminal residue" evidence="1">
    <location>
        <position position="1"/>
    </location>
</feature>
<evidence type="ECO:0000313" key="1">
    <source>
        <dbReference type="EMBL" id="GAG31686.1"/>
    </source>
</evidence>
<dbReference type="InterPro" id="IPR022028">
    <property type="entry name" value="DUF3604"/>
</dbReference>
<sequence length="246" mass="28617">EPENHDGIVRSRLTKLVVCQYPIPKLTEEYAPLAFRETKVEEHHENENFIPETSGHPKIEGEKIRTGKTTYSLIYGNLHEHSENSPCWPAGVDGTLHDDYRFGMFTEGYNFVAITDHGYSLNEVYWRKNLRIADFYNDPPYFVALPAMEWTKTTDKKSEIIELGSGHYNVIFASTEDALKFIRNRHETYSRRSPETSNVKLLWDLLHAQKINCITIPHHPACSTHRVDWEVYDHQFVPVVELFQVP</sequence>
<evidence type="ECO:0008006" key="2">
    <source>
        <dbReference type="Google" id="ProtNLM"/>
    </source>
</evidence>